<keyword evidence="5 6" id="KW-0234">DNA repair</keyword>
<evidence type="ECO:0000256" key="2">
    <source>
        <dbReference type="ARBA" id="ARBA00022759"/>
    </source>
</evidence>
<evidence type="ECO:0000256" key="1">
    <source>
        <dbReference type="ARBA" id="ARBA00022722"/>
    </source>
</evidence>
<evidence type="ECO:0000313" key="8">
    <source>
        <dbReference type="EMBL" id="GGW38671.1"/>
    </source>
</evidence>
<reference evidence="8" key="1">
    <citation type="journal article" date="2014" name="Int. J. Syst. Evol. Microbiol.">
        <title>Complete genome sequence of Corynebacterium casei LMG S-19264T (=DSM 44701T), isolated from a smear-ripened cheese.</title>
        <authorList>
            <consortium name="US DOE Joint Genome Institute (JGI-PGF)"/>
            <person name="Walter F."/>
            <person name="Albersmeier A."/>
            <person name="Kalinowski J."/>
            <person name="Ruckert C."/>
        </authorList>
    </citation>
    <scope>NUCLEOTIDE SEQUENCE</scope>
    <source>
        <strain evidence="8">KCTC 12113</strain>
    </source>
</reference>
<dbReference type="Proteomes" id="UP000634668">
    <property type="component" value="Unassembled WGS sequence"/>
</dbReference>
<dbReference type="GO" id="GO:0016787">
    <property type="term" value="F:hydrolase activity"/>
    <property type="evidence" value="ECO:0007669"/>
    <property type="project" value="UniProtKB-KW"/>
</dbReference>
<dbReference type="EC" id="3.1.-.-" evidence="6"/>
<feature type="domain" description="DUF559" evidence="7">
    <location>
        <begin position="111"/>
        <end position="152"/>
    </location>
</feature>
<organism evidence="8 9">
    <name type="scientific">Arenibacter certesii</name>
    <dbReference type="NCBI Taxonomy" id="228955"/>
    <lineage>
        <taxon>Bacteria</taxon>
        <taxon>Pseudomonadati</taxon>
        <taxon>Bacteroidota</taxon>
        <taxon>Flavobacteriia</taxon>
        <taxon>Flavobacteriales</taxon>
        <taxon>Flavobacteriaceae</taxon>
        <taxon>Arenibacter</taxon>
    </lineage>
</organism>
<evidence type="ECO:0000313" key="9">
    <source>
        <dbReference type="Proteomes" id="UP000634668"/>
    </source>
</evidence>
<dbReference type="Pfam" id="PF04480">
    <property type="entry name" value="DUF559"/>
    <property type="match status" value="1"/>
</dbReference>
<evidence type="ECO:0000256" key="4">
    <source>
        <dbReference type="ARBA" id="ARBA00022801"/>
    </source>
</evidence>
<keyword evidence="3 6" id="KW-0227">DNA damage</keyword>
<dbReference type="Gene3D" id="3.40.960.10">
    <property type="entry name" value="VSR Endonuclease"/>
    <property type="match status" value="1"/>
</dbReference>
<protein>
    <recommendedName>
        <fullName evidence="6">Very short patch repair endonuclease</fullName>
        <ecNumber evidence="6">3.1.-.-</ecNumber>
    </recommendedName>
</protein>
<dbReference type="InterPro" id="IPR004603">
    <property type="entry name" value="DNA_mismatch_endonuc_vsr"/>
</dbReference>
<sequence>MSKEYSEGRIIVPRFNEESGFYTTPERSKIMSKIRGKNTKPELIFRKALWKAGYRYRVNYKKLIGKPDILLKKYKTVLFIDGEYWHGYNWEEKKDSLKTNREFWIPKIERNIQRDEEVNEELKRMGYTVFRFWESEVNKELEDCLFKVAAHLKSLHS</sequence>
<keyword evidence="2 6" id="KW-0255">Endonuclease</keyword>
<keyword evidence="9" id="KW-1185">Reference proteome</keyword>
<evidence type="ECO:0000256" key="3">
    <source>
        <dbReference type="ARBA" id="ARBA00022763"/>
    </source>
</evidence>
<dbReference type="GO" id="GO:0004519">
    <property type="term" value="F:endonuclease activity"/>
    <property type="evidence" value="ECO:0007669"/>
    <property type="project" value="UniProtKB-KW"/>
</dbReference>
<dbReference type="InterPro" id="IPR007569">
    <property type="entry name" value="DUF559"/>
</dbReference>
<dbReference type="InterPro" id="IPR011335">
    <property type="entry name" value="Restrct_endonuc-II-like"/>
</dbReference>
<dbReference type="SUPFAM" id="SSF52980">
    <property type="entry name" value="Restriction endonuclease-like"/>
    <property type="match status" value="1"/>
</dbReference>
<dbReference type="NCBIfam" id="TIGR00632">
    <property type="entry name" value="vsr"/>
    <property type="match status" value="1"/>
</dbReference>
<keyword evidence="4 6" id="KW-0378">Hydrolase</keyword>
<evidence type="ECO:0000256" key="6">
    <source>
        <dbReference type="PIRNR" id="PIRNR018267"/>
    </source>
</evidence>
<proteinExistence type="inferred from homology"/>
<comment type="function">
    <text evidence="6">May nick specific sequences that contain T:G mispairs resulting from m5C-deamination.</text>
</comment>
<name>A0A918IYC9_9FLAO</name>
<accession>A0A918IYC9</accession>
<dbReference type="GO" id="GO:0006298">
    <property type="term" value="P:mismatch repair"/>
    <property type="evidence" value="ECO:0007669"/>
    <property type="project" value="UniProtKB-UniRule"/>
</dbReference>
<dbReference type="RefSeq" id="WP_026813607.1">
    <property type="nucleotide sequence ID" value="NZ_BMWP01000016.1"/>
</dbReference>
<dbReference type="Pfam" id="PF03852">
    <property type="entry name" value="Vsr"/>
    <property type="match status" value="1"/>
</dbReference>
<keyword evidence="1 6" id="KW-0540">Nuclease</keyword>
<reference evidence="8" key="2">
    <citation type="submission" date="2020-09" db="EMBL/GenBank/DDBJ databases">
        <authorList>
            <person name="Sun Q."/>
            <person name="Kim S."/>
        </authorList>
    </citation>
    <scope>NUCLEOTIDE SEQUENCE</scope>
    <source>
        <strain evidence="8">KCTC 12113</strain>
    </source>
</reference>
<gene>
    <name evidence="8" type="ORF">GCM10007383_24260</name>
</gene>
<comment type="similarity">
    <text evidence="6">Belongs to the vsr family.</text>
</comment>
<evidence type="ECO:0000256" key="5">
    <source>
        <dbReference type="ARBA" id="ARBA00023204"/>
    </source>
</evidence>
<evidence type="ECO:0000259" key="7">
    <source>
        <dbReference type="Pfam" id="PF04480"/>
    </source>
</evidence>
<dbReference type="CDD" id="cd00221">
    <property type="entry name" value="Vsr"/>
    <property type="match status" value="1"/>
</dbReference>
<dbReference type="AlphaFoldDB" id="A0A918IYC9"/>
<dbReference type="PIRSF" id="PIRSF018267">
    <property type="entry name" value="VSR_endonuc"/>
    <property type="match status" value="1"/>
</dbReference>
<dbReference type="EMBL" id="BMWP01000016">
    <property type="protein sequence ID" value="GGW38671.1"/>
    <property type="molecule type" value="Genomic_DNA"/>
</dbReference>
<comment type="caution">
    <text evidence="8">The sequence shown here is derived from an EMBL/GenBank/DDBJ whole genome shotgun (WGS) entry which is preliminary data.</text>
</comment>